<evidence type="ECO:0000313" key="1">
    <source>
        <dbReference type="EMBL" id="CAG5089963.1"/>
    </source>
</evidence>
<accession>A0A8J2MJH0</accession>
<organism evidence="1 2">
    <name type="scientific">Cotesia congregata</name>
    <name type="common">Parasitoid wasp</name>
    <name type="synonym">Apanteles congregatus</name>
    <dbReference type="NCBI Taxonomy" id="51543"/>
    <lineage>
        <taxon>Eukaryota</taxon>
        <taxon>Metazoa</taxon>
        <taxon>Ecdysozoa</taxon>
        <taxon>Arthropoda</taxon>
        <taxon>Hexapoda</taxon>
        <taxon>Insecta</taxon>
        <taxon>Pterygota</taxon>
        <taxon>Neoptera</taxon>
        <taxon>Endopterygota</taxon>
        <taxon>Hymenoptera</taxon>
        <taxon>Apocrita</taxon>
        <taxon>Ichneumonoidea</taxon>
        <taxon>Braconidae</taxon>
        <taxon>Microgastrinae</taxon>
        <taxon>Cotesia</taxon>
    </lineage>
</organism>
<dbReference type="OrthoDB" id="7683020at2759"/>
<sequence length="191" mass="22557">MSQKVRLQFYDINGESVHDQVLNLFDYLKSLLPQKNTTDENDFNNRRNNIQLFLGTELTAKNQENQVTYNRHSNFNVDKLFPLPIGSFFFINDRKLPKVYSLHIIAYENKYLRYHSSNYLGHLVNRLLPLLNSLNNDSTDDLIDESDFTLEIYLKNKYKAVDAYLPVAMRLIETSNFIKCFDQSKYIIRLV</sequence>
<dbReference type="AlphaFoldDB" id="A0A8J2MJH0"/>
<comment type="caution">
    <text evidence="1">The sequence shown here is derived from an EMBL/GenBank/DDBJ whole genome shotgun (WGS) entry which is preliminary data.</text>
</comment>
<keyword evidence="2" id="KW-1185">Reference proteome</keyword>
<evidence type="ECO:0000313" key="2">
    <source>
        <dbReference type="Proteomes" id="UP000786811"/>
    </source>
</evidence>
<name>A0A8J2MJH0_COTCN</name>
<protein>
    <submittedName>
        <fullName evidence="1">Cc_K425_461</fullName>
    </submittedName>
</protein>
<reference evidence="1" key="1">
    <citation type="submission" date="2021-04" db="EMBL/GenBank/DDBJ databases">
        <authorList>
            <person name="Chebbi M.A.C M."/>
        </authorList>
    </citation>
    <scope>NUCLEOTIDE SEQUENCE</scope>
</reference>
<dbReference type="EMBL" id="CAJNRD030001119">
    <property type="protein sequence ID" value="CAG5089963.1"/>
    <property type="molecule type" value="Genomic_DNA"/>
</dbReference>
<dbReference type="Proteomes" id="UP000786811">
    <property type="component" value="Unassembled WGS sequence"/>
</dbReference>
<proteinExistence type="predicted"/>
<gene>
    <name evidence="1" type="ORF">HICCMSTLAB_LOCUS5442</name>
</gene>